<accession>A0A0E9XLH1</accession>
<name>A0A0E9XLH1_ANGAN</name>
<proteinExistence type="predicted"/>
<protein>
    <submittedName>
        <fullName evidence="1">Uncharacterized protein</fullName>
    </submittedName>
</protein>
<evidence type="ECO:0000313" key="1">
    <source>
        <dbReference type="EMBL" id="JAI03588.1"/>
    </source>
</evidence>
<sequence length="22" mass="2404">MMVVDNAVLTRRSKSTIGVRLG</sequence>
<organism evidence="1">
    <name type="scientific">Anguilla anguilla</name>
    <name type="common">European freshwater eel</name>
    <name type="synonym">Muraena anguilla</name>
    <dbReference type="NCBI Taxonomy" id="7936"/>
    <lineage>
        <taxon>Eukaryota</taxon>
        <taxon>Metazoa</taxon>
        <taxon>Chordata</taxon>
        <taxon>Craniata</taxon>
        <taxon>Vertebrata</taxon>
        <taxon>Euteleostomi</taxon>
        <taxon>Actinopterygii</taxon>
        <taxon>Neopterygii</taxon>
        <taxon>Teleostei</taxon>
        <taxon>Anguilliformes</taxon>
        <taxon>Anguillidae</taxon>
        <taxon>Anguilla</taxon>
    </lineage>
</organism>
<dbReference type="AlphaFoldDB" id="A0A0E9XLH1"/>
<reference evidence="1" key="2">
    <citation type="journal article" date="2015" name="Fish Shellfish Immunol.">
        <title>Early steps in the European eel (Anguilla anguilla)-Vibrio vulnificus interaction in the gills: Role of the RtxA13 toxin.</title>
        <authorList>
            <person name="Callol A."/>
            <person name="Pajuelo D."/>
            <person name="Ebbesson L."/>
            <person name="Teles M."/>
            <person name="MacKenzie S."/>
            <person name="Amaro C."/>
        </authorList>
    </citation>
    <scope>NUCLEOTIDE SEQUENCE</scope>
</reference>
<reference evidence="1" key="1">
    <citation type="submission" date="2014-11" db="EMBL/GenBank/DDBJ databases">
        <authorList>
            <person name="Amaro Gonzalez C."/>
        </authorList>
    </citation>
    <scope>NUCLEOTIDE SEQUENCE</scope>
</reference>
<dbReference type="EMBL" id="GBXM01004990">
    <property type="protein sequence ID" value="JAI03588.1"/>
    <property type="molecule type" value="Transcribed_RNA"/>
</dbReference>